<dbReference type="KEGG" id="cant:NCTC13489_02750"/>
<dbReference type="OrthoDB" id="1450749at2"/>
<dbReference type="EMBL" id="LR134441">
    <property type="protein sequence ID" value="VEI01445.1"/>
    <property type="molecule type" value="Genomic_DNA"/>
</dbReference>
<proteinExistence type="predicted"/>
<reference evidence="1 2" key="1">
    <citation type="submission" date="2018-12" db="EMBL/GenBank/DDBJ databases">
        <authorList>
            <consortium name="Pathogen Informatics"/>
        </authorList>
    </citation>
    <scope>NUCLEOTIDE SEQUENCE [LARGE SCALE GENOMIC DNA]</scope>
    <source>
        <strain evidence="1 2">NCTC13489</strain>
    </source>
</reference>
<dbReference type="AlphaFoldDB" id="A0A3S4V4I6"/>
<evidence type="ECO:0000313" key="2">
    <source>
        <dbReference type="Proteomes" id="UP000270036"/>
    </source>
</evidence>
<organism evidence="1 2">
    <name type="scientific">Kaistella antarctica</name>
    <dbReference type="NCBI Taxonomy" id="266748"/>
    <lineage>
        <taxon>Bacteria</taxon>
        <taxon>Pseudomonadati</taxon>
        <taxon>Bacteroidota</taxon>
        <taxon>Flavobacteriia</taxon>
        <taxon>Flavobacteriales</taxon>
        <taxon>Weeksellaceae</taxon>
        <taxon>Chryseobacterium group</taxon>
        <taxon>Kaistella</taxon>
    </lineage>
</organism>
<sequence>MKSLKITTAFAVFFLLSCSTKNQHQRNQDNLTFNLNQTPTKINPKNNLNKGLNKMKPSKNTELQKSDFLTYANADNFEYLLKENNVALIVFGMVSNDYSAFEKKYGIKVKTENCVISPGISKLATANNLIISNYLTEKFDNDWKTDLEIMPFGLN</sequence>
<evidence type="ECO:0000313" key="1">
    <source>
        <dbReference type="EMBL" id="VEI01445.1"/>
    </source>
</evidence>
<gene>
    <name evidence="1" type="ORF">NCTC13489_02750</name>
</gene>
<dbReference type="PROSITE" id="PS51257">
    <property type="entry name" value="PROKAR_LIPOPROTEIN"/>
    <property type="match status" value="1"/>
</dbReference>
<name>A0A3S4V4I6_9FLAO</name>
<dbReference type="RefSeq" id="WP_051803703.1">
    <property type="nucleotide sequence ID" value="NZ_FOIX01000001.1"/>
</dbReference>
<accession>A0A3S4V4I6</accession>
<dbReference type="Proteomes" id="UP000270036">
    <property type="component" value="Chromosome"/>
</dbReference>
<protein>
    <submittedName>
        <fullName evidence="1">Uncharacterized protein</fullName>
    </submittedName>
</protein>